<keyword evidence="3" id="KW-1185">Reference proteome</keyword>
<name>A0ABS7FT90_9ACTN</name>
<proteinExistence type="predicted"/>
<accession>A0ABS7FT90</accession>
<sequence length="293" mass="30763">MGTWGTGPFDNDRAADFSGDLDEVAEAERSALIRWALEAAADAEGGLDASAGDVAIAAAALVAAQCPGGAPVTTVYGPDEPVPVLHPEIYGIALRALARVTSDDSELPELWGGEEQGAEWFAVVRGLAAVLEAAPRAPEISAGAFFWDEFFWKAHLVSEGGGPATRISAELIYAPEGREDGPLTDAEHAAIAWTVAHLPALWNAARPAVLAEFRDARDDLGDEAREGSTLTGVNIHPLSKGGMPYVGLQFACGWDEEHGTGVLMHGTRVVRRGGADTAVLLWMAEQDLKSADA</sequence>
<evidence type="ECO:0000313" key="2">
    <source>
        <dbReference type="EMBL" id="MBW8483618.1"/>
    </source>
</evidence>
<dbReference type="Pfam" id="PF22481">
    <property type="entry name" value="DUF6985"/>
    <property type="match status" value="1"/>
</dbReference>
<dbReference type="InterPro" id="IPR054254">
    <property type="entry name" value="DUF6985"/>
</dbReference>
<gene>
    <name evidence="2" type="ORF">K1Y72_14625</name>
</gene>
<dbReference type="InterPro" id="IPR025355">
    <property type="entry name" value="DUF4259"/>
</dbReference>
<dbReference type="RefSeq" id="WP_220166842.1">
    <property type="nucleotide sequence ID" value="NZ_JAIBOA010000008.1"/>
</dbReference>
<evidence type="ECO:0000313" key="3">
    <source>
        <dbReference type="Proteomes" id="UP000774570"/>
    </source>
</evidence>
<protein>
    <submittedName>
        <fullName evidence="2">DUF4259 domain-containing protein</fullName>
    </submittedName>
</protein>
<evidence type="ECO:0000259" key="1">
    <source>
        <dbReference type="Pfam" id="PF22481"/>
    </source>
</evidence>
<dbReference type="Proteomes" id="UP000774570">
    <property type="component" value="Unassembled WGS sequence"/>
</dbReference>
<comment type="caution">
    <text evidence="2">The sequence shown here is derived from an EMBL/GenBank/DDBJ whole genome shotgun (WGS) entry which is preliminary data.</text>
</comment>
<feature type="domain" description="DUF6985" evidence="1">
    <location>
        <begin position="176"/>
        <end position="277"/>
    </location>
</feature>
<organism evidence="2 3">
    <name type="scientific">Actinomadura parmotrematis</name>
    <dbReference type="NCBI Taxonomy" id="2864039"/>
    <lineage>
        <taxon>Bacteria</taxon>
        <taxon>Bacillati</taxon>
        <taxon>Actinomycetota</taxon>
        <taxon>Actinomycetes</taxon>
        <taxon>Streptosporangiales</taxon>
        <taxon>Thermomonosporaceae</taxon>
        <taxon>Actinomadura</taxon>
    </lineage>
</organism>
<dbReference type="EMBL" id="JAIBOA010000008">
    <property type="protein sequence ID" value="MBW8483618.1"/>
    <property type="molecule type" value="Genomic_DNA"/>
</dbReference>
<reference evidence="2 3" key="1">
    <citation type="submission" date="2021-07" db="EMBL/GenBank/DDBJ databases">
        <title>Actinomadura sp. PM05-2 isolated from lichen.</title>
        <authorList>
            <person name="Somphong A."/>
            <person name="Phongsopitanun W."/>
            <person name="Tanasupawat S."/>
            <person name="Peongsungnone V."/>
        </authorList>
    </citation>
    <scope>NUCLEOTIDE SEQUENCE [LARGE SCALE GENOMIC DNA]</scope>
    <source>
        <strain evidence="2 3">PM05-2</strain>
    </source>
</reference>
<dbReference type="Pfam" id="PF14078">
    <property type="entry name" value="DUF4259"/>
    <property type="match status" value="1"/>
</dbReference>